<proteinExistence type="predicted"/>
<evidence type="ECO:0000256" key="4">
    <source>
        <dbReference type="ARBA" id="ARBA00023163"/>
    </source>
</evidence>
<reference evidence="8 9" key="1">
    <citation type="submission" date="2017-07" db="EMBL/GenBank/DDBJ databases">
        <title>An improved, manually edited Actinidia chinensis var. chinensis (kiwifruit) genome highlights the challenges associated with draft genomes and gene prediction in plants.</title>
        <authorList>
            <person name="Pilkington S."/>
            <person name="Crowhurst R."/>
            <person name="Hilario E."/>
            <person name="Nardozza S."/>
            <person name="Fraser L."/>
            <person name="Peng Y."/>
            <person name="Gunaseelan K."/>
            <person name="Simpson R."/>
            <person name="Tahir J."/>
            <person name="Deroles S."/>
            <person name="Templeton K."/>
            <person name="Luo Z."/>
            <person name="Davy M."/>
            <person name="Cheng C."/>
            <person name="Mcneilage M."/>
            <person name="Scaglione D."/>
            <person name="Liu Y."/>
            <person name="Zhang Q."/>
            <person name="Datson P."/>
            <person name="De Silva N."/>
            <person name="Gardiner S."/>
            <person name="Bassett H."/>
            <person name="Chagne D."/>
            <person name="Mccallum J."/>
            <person name="Dzierzon H."/>
            <person name="Deng C."/>
            <person name="Wang Y.-Y."/>
            <person name="Barron N."/>
            <person name="Manako K."/>
            <person name="Bowen J."/>
            <person name="Foster T."/>
            <person name="Erridge Z."/>
            <person name="Tiffin H."/>
            <person name="Waite C."/>
            <person name="Davies K."/>
            <person name="Grierson E."/>
            <person name="Laing W."/>
            <person name="Kirk R."/>
            <person name="Chen X."/>
            <person name="Wood M."/>
            <person name="Montefiori M."/>
            <person name="Brummell D."/>
            <person name="Schwinn K."/>
            <person name="Catanach A."/>
            <person name="Fullerton C."/>
            <person name="Li D."/>
            <person name="Meiyalaghan S."/>
            <person name="Nieuwenhuizen N."/>
            <person name="Read N."/>
            <person name="Prakash R."/>
            <person name="Hunter D."/>
            <person name="Zhang H."/>
            <person name="Mckenzie M."/>
            <person name="Knabel M."/>
            <person name="Harris A."/>
            <person name="Allan A."/>
            <person name="Chen A."/>
            <person name="Janssen B."/>
            <person name="Plunkett B."/>
            <person name="Dwamena C."/>
            <person name="Voogd C."/>
            <person name="Leif D."/>
            <person name="Lafferty D."/>
            <person name="Souleyre E."/>
            <person name="Varkonyi-Gasic E."/>
            <person name="Gambi F."/>
            <person name="Hanley J."/>
            <person name="Yao J.-L."/>
            <person name="Cheung J."/>
            <person name="David K."/>
            <person name="Warren B."/>
            <person name="Marsh K."/>
            <person name="Snowden K."/>
            <person name="Lin-Wang K."/>
            <person name="Brian L."/>
            <person name="Martinez-Sanchez M."/>
            <person name="Wang M."/>
            <person name="Ileperuma N."/>
            <person name="Macnee N."/>
            <person name="Campin R."/>
            <person name="Mcatee P."/>
            <person name="Drummond R."/>
            <person name="Espley R."/>
            <person name="Ireland H."/>
            <person name="Wu R."/>
            <person name="Atkinson R."/>
            <person name="Karunairetnam S."/>
            <person name="Bulley S."/>
            <person name="Chunkath S."/>
            <person name="Hanley Z."/>
            <person name="Storey R."/>
            <person name="Thrimawithana A."/>
            <person name="Thomson S."/>
            <person name="David C."/>
            <person name="Testolin R."/>
        </authorList>
    </citation>
    <scope>NUCLEOTIDE SEQUENCE [LARGE SCALE GENOMIC DNA]</scope>
    <source>
        <strain evidence="9">cv. Red5</strain>
        <tissue evidence="8">Young leaf</tissue>
    </source>
</reference>
<accession>A0A2R6PPH9</accession>
<dbReference type="InterPro" id="IPR003340">
    <property type="entry name" value="B3_DNA-bd"/>
</dbReference>
<dbReference type="CDD" id="cd10015">
    <property type="entry name" value="BfiI_C_EcoRII_N_B3"/>
    <property type="match status" value="1"/>
</dbReference>
<dbReference type="GO" id="GO:0003700">
    <property type="term" value="F:DNA-binding transcription factor activity"/>
    <property type="evidence" value="ECO:0007669"/>
    <property type="project" value="InterPro"/>
</dbReference>
<dbReference type="GO" id="GO:0005634">
    <property type="term" value="C:nucleus"/>
    <property type="evidence" value="ECO:0007669"/>
    <property type="project" value="UniProtKB-SubCell"/>
</dbReference>
<evidence type="ECO:0000256" key="2">
    <source>
        <dbReference type="ARBA" id="ARBA00023015"/>
    </source>
</evidence>
<dbReference type="PANTHER" id="PTHR31140:SF81">
    <property type="entry name" value="B3 DOMAIN-CONTAINING TRANSCRIPTION FACTOR ABI3"/>
    <property type="match status" value="1"/>
</dbReference>
<feature type="region of interest" description="Disordered" evidence="6">
    <location>
        <begin position="645"/>
        <end position="682"/>
    </location>
</feature>
<keyword evidence="2" id="KW-0805">Transcription regulation</keyword>
<evidence type="ECO:0000256" key="1">
    <source>
        <dbReference type="ARBA" id="ARBA00004123"/>
    </source>
</evidence>
<evidence type="ECO:0000259" key="7">
    <source>
        <dbReference type="PROSITE" id="PS50863"/>
    </source>
</evidence>
<name>A0A2R6PPH9_ACTCC</name>
<dbReference type="Pfam" id="PF02362">
    <property type="entry name" value="B3"/>
    <property type="match status" value="1"/>
</dbReference>
<dbReference type="Proteomes" id="UP000241394">
    <property type="component" value="Chromosome LG23"/>
</dbReference>
<dbReference type="PANTHER" id="PTHR31140">
    <property type="entry name" value="B3 DOMAIN-CONTAINING TRANSCRIPTION FACTOR ABI3"/>
    <property type="match status" value="1"/>
</dbReference>
<gene>
    <name evidence="8" type="ORF">CEY00_Acc25687</name>
</gene>
<protein>
    <submittedName>
        <fullName evidence="8">B3 domain-containing transcription factor</fullName>
    </submittedName>
</protein>
<evidence type="ECO:0000313" key="8">
    <source>
        <dbReference type="EMBL" id="PSR94932.1"/>
    </source>
</evidence>
<feature type="compositionally biased region" description="Low complexity" evidence="6">
    <location>
        <begin position="442"/>
        <end position="451"/>
    </location>
</feature>
<dbReference type="SMR" id="A0A2R6PPH9"/>
<evidence type="ECO:0000256" key="5">
    <source>
        <dbReference type="ARBA" id="ARBA00023242"/>
    </source>
</evidence>
<dbReference type="FunFam" id="2.40.330.10:FF:000003">
    <property type="entry name" value="B3 domain-containing transcription factor FUS3"/>
    <property type="match status" value="1"/>
</dbReference>
<dbReference type="InterPro" id="IPR015300">
    <property type="entry name" value="DNA-bd_pseudobarrel_sf"/>
</dbReference>
<comment type="subcellular location">
    <subcellularLocation>
        <location evidence="1">Nucleus</location>
    </subcellularLocation>
</comment>
<feature type="compositionally biased region" description="Low complexity" evidence="6">
    <location>
        <begin position="43"/>
        <end position="67"/>
    </location>
</feature>
<dbReference type="Gramene" id="PSR94932">
    <property type="protein sequence ID" value="PSR94932"/>
    <property type="gene ID" value="CEY00_Acc25687"/>
</dbReference>
<dbReference type="InterPro" id="IPR044800">
    <property type="entry name" value="LEC2-like"/>
</dbReference>
<dbReference type="SUPFAM" id="SSF101936">
    <property type="entry name" value="DNA-binding pseudobarrel domain"/>
    <property type="match status" value="1"/>
</dbReference>
<keyword evidence="4" id="KW-0804">Transcription</keyword>
<dbReference type="STRING" id="1590841.A0A2R6PPH9"/>
<evidence type="ECO:0000256" key="6">
    <source>
        <dbReference type="SAM" id="MobiDB-lite"/>
    </source>
</evidence>
<dbReference type="OrthoDB" id="757982at2759"/>
<dbReference type="AlphaFoldDB" id="A0A2R6PPH9"/>
<keyword evidence="5" id="KW-0539">Nucleus</keyword>
<evidence type="ECO:0000256" key="3">
    <source>
        <dbReference type="ARBA" id="ARBA00023125"/>
    </source>
</evidence>
<feature type="domain" description="TF-B3" evidence="7">
    <location>
        <begin position="543"/>
        <end position="645"/>
    </location>
</feature>
<sequence>MKGEEYQEIWLERQEQEQDLLDVYEASIFYNDSTGLPDFPRMSSSSSAPAPAKPIASSSPSASSSSSASWAMLKSDAEEYGEKKSISNNNDNRLTPPVASLSAATSMEVLQPPQSYGDADCMDMMETFGSMELIESNEIWDPSSIFQTEQPPQESQHYPQNGDSFMFEEINIEMREREREQNKPPTDELGVLFFEWLKSNKESISAEDMRSIKLRRATVECASKRLGSTKDGLKQLLKLILEWVEQYQLQKKQRLAELNPPFPPPYQEPPLQNPNPNSLPPNINNPCCMPSTWVPLPRPPYYPTTAVMAATPGLYGGDPYGSSVPVPVPNYAQSMEYNMLDSSQTWPPSQYAMTAQYNQFSENNNNNNNRSNNNSIPMVTPLSPAFVGYGNQYQYYQRSGNKLVKLGSSATKEARKKRMARQRRFLSHHHHHQHHHHHHNHNQQNQHQNQNPDRQHHRLGGDQNCLNVGQASSANWDYWPNAAALASSNVAVVAVEALQQPPLVQSQNYQQQQPQWRVSSDSKASSDWQRQGWEPEMNLKFLLQKVLKQSDVGNLGRIVLPKKEAEIHLPELEARDGIPIAMEDIGTSQVWNMRYWFWPNNKSRMYLLENTGDFVQANGLQEGDFIVMYSDVKCGKYLIRGVKVRQPRPKSEAKKPSKSHKNTHTASPSAASGSSPPPSHRE</sequence>
<dbReference type="GO" id="GO:0003677">
    <property type="term" value="F:DNA binding"/>
    <property type="evidence" value="ECO:0007669"/>
    <property type="project" value="UniProtKB-KW"/>
</dbReference>
<keyword evidence="9" id="KW-1185">Reference proteome</keyword>
<dbReference type="Gene3D" id="2.40.330.10">
    <property type="entry name" value="DNA-binding pseudobarrel domain"/>
    <property type="match status" value="1"/>
</dbReference>
<dbReference type="PROSITE" id="PS50863">
    <property type="entry name" value="B3"/>
    <property type="match status" value="1"/>
</dbReference>
<dbReference type="InParanoid" id="A0A2R6PPH9"/>
<dbReference type="FunCoup" id="A0A2R6PPH9">
    <property type="interactions" value="224"/>
</dbReference>
<feature type="region of interest" description="Disordered" evidence="6">
    <location>
        <begin position="39"/>
        <end position="67"/>
    </location>
</feature>
<reference evidence="9" key="2">
    <citation type="journal article" date="2018" name="BMC Genomics">
        <title>A manually annotated Actinidia chinensis var. chinensis (kiwifruit) genome highlights the challenges associated with draft genomes and gene prediction in plants.</title>
        <authorList>
            <person name="Pilkington S.M."/>
            <person name="Crowhurst R."/>
            <person name="Hilario E."/>
            <person name="Nardozza S."/>
            <person name="Fraser L."/>
            <person name="Peng Y."/>
            <person name="Gunaseelan K."/>
            <person name="Simpson R."/>
            <person name="Tahir J."/>
            <person name="Deroles S.C."/>
            <person name="Templeton K."/>
            <person name="Luo Z."/>
            <person name="Davy M."/>
            <person name="Cheng C."/>
            <person name="McNeilage M."/>
            <person name="Scaglione D."/>
            <person name="Liu Y."/>
            <person name="Zhang Q."/>
            <person name="Datson P."/>
            <person name="De Silva N."/>
            <person name="Gardiner S.E."/>
            <person name="Bassett H."/>
            <person name="Chagne D."/>
            <person name="McCallum J."/>
            <person name="Dzierzon H."/>
            <person name="Deng C."/>
            <person name="Wang Y.Y."/>
            <person name="Barron L."/>
            <person name="Manako K."/>
            <person name="Bowen J."/>
            <person name="Foster T.M."/>
            <person name="Erridge Z.A."/>
            <person name="Tiffin H."/>
            <person name="Waite C.N."/>
            <person name="Davies K.M."/>
            <person name="Grierson E.P."/>
            <person name="Laing W.A."/>
            <person name="Kirk R."/>
            <person name="Chen X."/>
            <person name="Wood M."/>
            <person name="Montefiori M."/>
            <person name="Brummell D.A."/>
            <person name="Schwinn K.E."/>
            <person name="Catanach A."/>
            <person name="Fullerton C."/>
            <person name="Li D."/>
            <person name="Meiyalaghan S."/>
            <person name="Nieuwenhuizen N."/>
            <person name="Read N."/>
            <person name="Prakash R."/>
            <person name="Hunter D."/>
            <person name="Zhang H."/>
            <person name="McKenzie M."/>
            <person name="Knabel M."/>
            <person name="Harris A."/>
            <person name="Allan A.C."/>
            <person name="Gleave A."/>
            <person name="Chen A."/>
            <person name="Janssen B.J."/>
            <person name="Plunkett B."/>
            <person name="Ampomah-Dwamena C."/>
            <person name="Voogd C."/>
            <person name="Leif D."/>
            <person name="Lafferty D."/>
            <person name="Souleyre E.J.F."/>
            <person name="Varkonyi-Gasic E."/>
            <person name="Gambi F."/>
            <person name="Hanley J."/>
            <person name="Yao J.L."/>
            <person name="Cheung J."/>
            <person name="David K.M."/>
            <person name="Warren B."/>
            <person name="Marsh K."/>
            <person name="Snowden K.C."/>
            <person name="Lin-Wang K."/>
            <person name="Brian L."/>
            <person name="Martinez-Sanchez M."/>
            <person name="Wang M."/>
            <person name="Ileperuma N."/>
            <person name="Macnee N."/>
            <person name="Campin R."/>
            <person name="McAtee P."/>
            <person name="Drummond R.S.M."/>
            <person name="Espley R.V."/>
            <person name="Ireland H.S."/>
            <person name="Wu R."/>
            <person name="Atkinson R.G."/>
            <person name="Karunairetnam S."/>
            <person name="Bulley S."/>
            <person name="Chunkath S."/>
            <person name="Hanley Z."/>
            <person name="Storey R."/>
            <person name="Thrimawithana A.H."/>
            <person name="Thomson S."/>
            <person name="David C."/>
            <person name="Testolin R."/>
            <person name="Huang H."/>
            <person name="Hellens R.P."/>
            <person name="Schaffer R.J."/>
        </authorList>
    </citation>
    <scope>NUCLEOTIDE SEQUENCE [LARGE SCALE GENOMIC DNA]</scope>
    <source>
        <strain evidence="9">cv. Red5</strain>
    </source>
</reference>
<keyword evidence="3" id="KW-0238">DNA-binding</keyword>
<organism evidence="8 9">
    <name type="scientific">Actinidia chinensis var. chinensis</name>
    <name type="common">Chinese soft-hair kiwi</name>
    <dbReference type="NCBI Taxonomy" id="1590841"/>
    <lineage>
        <taxon>Eukaryota</taxon>
        <taxon>Viridiplantae</taxon>
        <taxon>Streptophyta</taxon>
        <taxon>Embryophyta</taxon>
        <taxon>Tracheophyta</taxon>
        <taxon>Spermatophyta</taxon>
        <taxon>Magnoliopsida</taxon>
        <taxon>eudicotyledons</taxon>
        <taxon>Gunneridae</taxon>
        <taxon>Pentapetalae</taxon>
        <taxon>asterids</taxon>
        <taxon>Ericales</taxon>
        <taxon>Actinidiaceae</taxon>
        <taxon>Actinidia</taxon>
    </lineage>
</organism>
<dbReference type="EMBL" id="NKQK01000023">
    <property type="protein sequence ID" value="PSR94932.1"/>
    <property type="molecule type" value="Genomic_DNA"/>
</dbReference>
<dbReference type="SMART" id="SM01019">
    <property type="entry name" value="B3"/>
    <property type="match status" value="1"/>
</dbReference>
<evidence type="ECO:0000313" key="9">
    <source>
        <dbReference type="Proteomes" id="UP000241394"/>
    </source>
</evidence>
<comment type="caution">
    <text evidence="8">The sequence shown here is derived from an EMBL/GenBank/DDBJ whole genome shotgun (WGS) entry which is preliminary data.</text>
</comment>
<feature type="region of interest" description="Disordered" evidence="6">
    <location>
        <begin position="406"/>
        <end position="466"/>
    </location>
</feature>
<feature type="compositionally biased region" description="Basic residues" evidence="6">
    <location>
        <begin position="414"/>
        <end position="441"/>
    </location>
</feature>
<dbReference type="OMA" id="PAFFMEW"/>